<dbReference type="PANTHER" id="PTHR43649:SF12">
    <property type="entry name" value="DIACETYLCHITOBIOSE BINDING PROTEIN DASA"/>
    <property type="match status" value="1"/>
</dbReference>
<organism evidence="2 3">
    <name type="scientific">Acholeplasma oculi</name>
    <dbReference type="NCBI Taxonomy" id="35623"/>
    <lineage>
        <taxon>Bacteria</taxon>
        <taxon>Bacillati</taxon>
        <taxon>Mycoplasmatota</taxon>
        <taxon>Mollicutes</taxon>
        <taxon>Acholeplasmatales</taxon>
        <taxon>Acholeplasmataceae</taxon>
        <taxon>Acholeplasma</taxon>
    </lineage>
</organism>
<dbReference type="OrthoDB" id="9772007at2"/>
<dbReference type="PATRIC" id="fig|35623.3.peg.794"/>
<dbReference type="RefSeq" id="WP_045749358.1">
    <property type="nucleotide sequence ID" value="NZ_FUZK01000001.1"/>
</dbReference>
<protein>
    <submittedName>
        <fullName evidence="2">ABC transporter, substrate-binding protein</fullName>
    </submittedName>
</protein>
<dbReference type="Proteomes" id="UP000032434">
    <property type="component" value="Chromosome 1"/>
</dbReference>
<feature type="signal peptide" evidence="1">
    <location>
        <begin position="1"/>
        <end position="25"/>
    </location>
</feature>
<dbReference type="AlphaFoldDB" id="A0A061AIQ1"/>
<dbReference type="InParanoid" id="A0A061AIQ1"/>
<sequence>MKKYLVTIMLLAVTFILVACGPSYAGLDTATEGEITIMLWSGDGQFYENIGKQTIADEDLTSQNAATIYAVAKAFNEVYPNVKVNVITKIGGPNDNGVSWSQFRENFELEYGKKVDIWASTDLVGEVTRGMVADLSVFSNDPMYQSFNPGIMSMMNYYGVQAGLPQFLQPWGVFINKELAENNNIDIPEPNWTIEEYTDFVSHSSPNSWYGSMDTPKSFIFTGTTTMAQMLVEQQGDAPFLNMNSNEVRSLIPLIQEWADHSVWPQWDKSAATEVDNNSPMRPFMDANGWWSFNFFKNGALLTLDGDPWMLGDAANTTPGHWGAVQSNDWDIYPRPSTDYVDNTVGVVLDPLAVRNYALDDSNKELSEEEYAKLQIAYTFASFWIGDDRAWQARADQQFKDGETMKVAINDSVPTVTGDAFNRQMEIWFSAPNHSILADKDRFPGFHFMMEKFANGNVKDVSDKAYPWFYDKDGVRTEILYEWNNFNLPSVLTGNPEATSPRRTDAGFTDAVLAKLPEWNTLANQRFSAEVALLQQGLKTHYGKTDADF</sequence>
<dbReference type="InterPro" id="IPR050490">
    <property type="entry name" value="Bact_solute-bd_prot1"/>
</dbReference>
<evidence type="ECO:0000256" key="1">
    <source>
        <dbReference type="SAM" id="SignalP"/>
    </source>
</evidence>
<dbReference type="SUPFAM" id="SSF53850">
    <property type="entry name" value="Periplasmic binding protein-like II"/>
    <property type="match status" value="1"/>
</dbReference>
<dbReference type="STRING" id="35623.Aocu_07940"/>
<dbReference type="PROSITE" id="PS51257">
    <property type="entry name" value="PROKAR_LIPOPROTEIN"/>
    <property type="match status" value="1"/>
</dbReference>
<feature type="chain" id="PRO_5001593430" evidence="1">
    <location>
        <begin position="26"/>
        <end position="549"/>
    </location>
</feature>
<gene>
    <name evidence="2" type="ORF">Aocu_07940</name>
</gene>
<keyword evidence="3" id="KW-1185">Reference proteome</keyword>
<reference evidence="3" key="1">
    <citation type="submission" date="2014-05" db="EMBL/GenBank/DDBJ databases">
        <authorList>
            <person name="Kube M."/>
        </authorList>
    </citation>
    <scope>NUCLEOTIDE SEQUENCE [LARGE SCALE GENOMIC DNA]</scope>
</reference>
<evidence type="ECO:0000313" key="2">
    <source>
        <dbReference type="EMBL" id="CDR30867.1"/>
    </source>
</evidence>
<dbReference type="EMBL" id="LK028559">
    <property type="protein sequence ID" value="CDR30867.1"/>
    <property type="molecule type" value="Genomic_DNA"/>
</dbReference>
<dbReference type="Gene3D" id="3.40.190.10">
    <property type="entry name" value="Periplasmic binding protein-like II"/>
    <property type="match status" value="1"/>
</dbReference>
<accession>A0A061AIQ1</accession>
<dbReference type="HOGENOM" id="CLU_501198_0_0_14"/>
<keyword evidence="1" id="KW-0732">Signal</keyword>
<proteinExistence type="predicted"/>
<name>A0A061AIQ1_9MOLU</name>
<dbReference type="PANTHER" id="PTHR43649">
    <property type="entry name" value="ARABINOSE-BINDING PROTEIN-RELATED"/>
    <property type="match status" value="1"/>
</dbReference>
<evidence type="ECO:0000313" key="3">
    <source>
        <dbReference type="Proteomes" id="UP000032434"/>
    </source>
</evidence>
<dbReference type="KEGG" id="aoc:Aocu_07940"/>